<name>A0ABW2YEP2_9GAMM</name>
<protein>
    <submittedName>
        <fullName evidence="1">DUF2528 family protein</fullName>
    </submittedName>
</protein>
<keyword evidence="2" id="KW-1185">Reference proteome</keyword>
<dbReference type="RefSeq" id="WP_386825316.1">
    <property type="nucleotide sequence ID" value="NZ_JBHTIF010000003.1"/>
</dbReference>
<dbReference type="InterPro" id="IPR024252">
    <property type="entry name" value="DUF2528"/>
</dbReference>
<evidence type="ECO:0000313" key="1">
    <source>
        <dbReference type="EMBL" id="MFD0726992.1"/>
    </source>
</evidence>
<dbReference type="Pfam" id="PF10800">
    <property type="entry name" value="DUF2528"/>
    <property type="match status" value="1"/>
</dbReference>
<comment type="caution">
    <text evidence="1">The sequence shown here is derived from an EMBL/GenBank/DDBJ whole genome shotgun (WGS) entry which is preliminary data.</text>
</comment>
<gene>
    <name evidence="1" type="ORF">ACFQ0E_15445</name>
</gene>
<dbReference type="EMBL" id="JBHTIF010000003">
    <property type="protein sequence ID" value="MFD0726992.1"/>
    <property type="molecule type" value="Genomic_DNA"/>
</dbReference>
<reference evidence="2" key="1">
    <citation type="journal article" date="2019" name="Int. J. Syst. Evol. Microbiol.">
        <title>The Global Catalogue of Microorganisms (GCM) 10K type strain sequencing project: providing services to taxonomists for standard genome sequencing and annotation.</title>
        <authorList>
            <consortium name="The Broad Institute Genomics Platform"/>
            <consortium name="The Broad Institute Genome Sequencing Center for Infectious Disease"/>
            <person name="Wu L."/>
            <person name="Ma J."/>
        </authorList>
    </citation>
    <scope>NUCLEOTIDE SEQUENCE [LARGE SCALE GENOMIC DNA]</scope>
    <source>
        <strain evidence="2">CCUG 55585</strain>
    </source>
</reference>
<accession>A0ABW2YEP2</accession>
<evidence type="ECO:0000313" key="2">
    <source>
        <dbReference type="Proteomes" id="UP001597110"/>
    </source>
</evidence>
<dbReference type="Proteomes" id="UP001597110">
    <property type="component" value="Unassembled WGS sequence"/>
</dbReference>
<sequence>MADIRTFLCTWEQSWDIEVKIAVDFDILKTKRAAEINAFWVDADSRLASCDDEPISTVIRLAATAAIDLAISNSHASAAEIDRLFHDSEGWGDYDYNGIRITDVVGLPQVDFEQVTADEVDG</sequence>
<organism evidence="1 2">
    <name type="scientific">Lysobacter brunescens</name>
    <dbReference type="NCBI Taxonomy" id="262323"/>
    <lineage>
        <taxon>Bacteria</taxon>
        <taxon>Pseudomonadati</taxon>
        <taxon>Pseudomonadota</taxon>
        <taxon>Gammaproteobacteria</taxon>
        <taxon>Lysobacterales</taxon>
        <taxon>Lysobacteraceae</taxon>
        <taxon>Lysobacter</taxon>
    </lineage>
</organism>
<proteinExistence type="predicted"/>